<dbReference type="Proteomes" id="UP000020467">
    <property type="component" value="Unassembled WGS sequence"/>
</dbReference>
<organism evidence="1 2">
    <name type="scientific">Colletotrichum fioriniae PJ7</name>
    <dbReference type="NCBI Taxonomy" id="1445577"/>
    <lineage>
        <taxon>Eukaryota</taxon>
        <taxon>Fungi</taxon>
        <taxon>Dikarya</taxon>
        <taxon>Ascomycota</taxon>
        <taxon>Pezizomycotina</taxon>
        <taxon>Sordariomycetes</taxon>
        <taxon>Hypocreomycetidae</taxon>
        <taxon>Glomerellales</taxon>
        <taxon>Glomerellaceae</taxon>
        <taxon>Colletotrichum</taxon>
        <taxon>Colletotrichum acutatum species complex</taxon>
    </lineage>
</organism>
<evidence type="ECO:0000313" key="1">
    <source>
        <dbReference type="EMBL" id="EXF79573.1"/>
    </source>
</evidence>
<sequence>MEAVSAAASIAGLLSVAGHVVNGLIKLNGFVQAAKEMDIRTESLNAKVGLLSETLEDVKALLHAYERNISSIVETSWESNIATLRSHLVRCGKDLDEWSKSHKTVGKSTSKRQKFLDIIQNKRLRGISDMENKLTAHRSQ</sequence>
<dbReference type="HOGENOM" id="CLU_1835006_0_0_1"/>
<protein>
    <recommendedName>
        <fullName evidence="3">Fungal N-terminal domain-containing protein</fullName>
    </recommendedName>
</protein>
<keyword evidence="2" id="KW-1185">Reference proteome</keyword>
<dbReference type="KEGG" id="cfj:CFIO01_03690"/>
<dbReference type="OrthoDB" id="5344057at2759"/>
<dbReference type="eggNOG" id="ENOG502R74K">
    <property type="taxonomic scope" value="Eukaryota"/>
</dbReference>
<evidence type="ECO:0000313" key="2">
    <source>
        <dbReference type="Proteomes" id="UP000020467"/>
    </source>
</evidence>
<proteinExistence type="predicted"/>
<reference evidence="1 2" key="1">
    <citation type="submission" date="2014-02" db="EMBL/GenBank/DDBJ databases">
        <title>The genome sequence of Colletotrichum fioriniae PJ7.</title>
        <authorList>
            <person name="Baroncelli R."/>
            <person name="Thon M.R."/>
        </authorList>
    </citation>
    <scope>NUCLEOTIDE SEQUENCE [LARGE SCALE GENOMIC DNA]</scope>
    <source>
        <strain evidence="1 2">PJ7</strain>
    </source>
</reference>
<evidence type="ECO:0008006" key="3">
    <source>
        <dbReference type="Google" id="ProtNLM"/>
    </source>
</evidence>
<dbReference type="EMBL" id="JARH01000547">
    <property type="protein sequence ID" value="EXF79573.1"/>
    <property type="molecule type" value="Genomic_DNA"/>
</dbReference>
<name>A0A010S4Q5_9PEZI</name>
<accession>A0A010S4Q5</accession>
<comment type="caution">
    <text evidence="1">The sequence shown here is derived from an EMBL/GenBank/DDBJ whole genome shotgun (WGS) entry which is preliminary data.</text>
</comment>
<gene>
    <name evidence="1" type="ORF">CFIO01_03690</name>
</gene>
<dbReference type="AlphaFoldDB" id="A0A010S4Q5"/>